<organism evidence="1 2">
    <name type="scientific">Hypothenemus hampei</name>
    <name type="common">Coffee berry borer</name>
    <dbReference type="NCBI Taxonomy" id="57062"/>
    <lineage>
        <taxon>Eukaryota</taxon>
        <taxon>Metazoa</taxon>
        <taxon>Ecdysozoa</taxon>
        <taxon>Arthropoda</taxon>
        <taxon>Hexapoda</taxon>
        <taxon>Insecta</taxon>
        <taxon>Pterygota</taxon>
        <taxon>Neoptera</taxon>
        <taxon>Endopterygota</taxon>
        <taxon>Coleoptera</taxon>
        <taxon>Polyphaga</taxon>
        <taxon>Cucujiformia</taxon>
        <taxon>Curculionidae</taxon>
        <taxon>Scolytinae</taxon>
        <taxon>Hypothenemus</taxon>
    </lineage>
</organism>
<evidence type="ECO:0008006" key="3">
    <source>
        <dbReference type="Google" id="ProtNLM"/>
    </source>
</evidence>
<evidence type="ECO:0000313" key="1">
    <source>
        <dbReference type="EMBL" id="KAL1490522.1"/>
    </source>
</evidence>
<reference evidence="1 2" key="1">
    <citation type="submission" date="2024-05" db="EMBL/GenBank/DDBJ databases">
        <title>Genetic variation in Jamaican populations of the coffee berry borer (Hypothenemus hampei).</title>
        <authorList>
            <person name="Errbii M."/>
            <person name="Myrie A."/>
        </authorList>
    </citation>
    <scope>NUCLEOTIDE SEQUENCE [LARGE SCALE GENOMIC DNA]</scope>
    <source>
        <strain evidence="1">JA-Hopewell-2020-01-JO</strain>
        <tissue evidence="1">Whole body</tissue>
    </source>
</reference>
<dbReference type="Proteomes" id="UP001566132">
    <property type="component" value="Unassembled WGS sequence"/>
</dbReference>
<keyword evidence="2" id="KW-1185">Reference proteome</keyword>
<sequence length="381" mass="43853">MKKYQRLLLVIVSAFSLISFLIYRHEYNRLRQVLEVFNFFGTPCNVTELHKSDAMLLEYDWGPQPIWQEVDNNSFLFSAFLSDQNIVQGIGVRAVNIIPLKSCFVHFEDKPRPLKGKLSMTVLHESGGFTVYTYKCSYIGNSLPYAVSIASSNKYANVLISNALKGKGSFKTTLCIYPHELTKKSLYEFLSFHSLLGVESFIVYHGQSIPYRTIKLLRNFTNTLEIWISFFSLYLPLSIPRDFVKIVLEYDCRLRTQSHSNYSTIIGVNDYVVPSTVSVKADLRLAIKKFCLKNISKAKPIVLENFESIEDYNYNEIVNVNSNNITGIKTTFPSLFTSNCVVYRYEKCFKHVKTKVDFSMKRFSTDLTRTTLVQLLIQNSD</sequence>
<dbReference type="EMBL" id="JBDJPC010000010">
    <property type="protein sequence ID" value="KAL1490522.1"/>
    <property type="molecule type" value="Genomic_DNA"/>
</dbReference>
<proteinExistence type="predicted"/>
<evidence type="ECO:0000313" key="2">
    <source>
        <dbReference type="Proteomes" id="UP001566132"/>
    </source>
</evidence>
<gene>
    <name evidence="1" type="ORF">ABEB36_013200</name>
</gene>
<protein>
    <recommendedName>
        <fullName evidence="3">Glycosyltransferase family 92 protein</fullName>
    </recommendedName>
</protein>
<dbReference type="AlphaFoldDB" id="A0ABD1E769"/>
<comment type="caution">
    <text evidence="1">The sequence shown here is derived from an EMBL/GenBank/DDBJ whole genome shotgun (WGS) entry which is preliminary data.</text>
</comment>
<accession>A0ABD1E769</accession>
<name>A0ABD1E769_HYPHA</name>